<feature type="region of interest" description="Disordered" evidence="1">
    <location>
        <begin position="125"/>
        <end position="148"/>
    </location>
</feature>
<reference evidence="2 3" key="1">
    <citation type="journal article" date="2016" name="Mol. Biol. Evol.">
        <title>Comparative Genomics of Early-Diverging Mushroom-Forming Fungi Provides Insights into the Origins of Lignocellulose Decay Capabilities.</title>
        <authorList>
            <person name="Nagy L.G."/>
            <person name="Riley R."/>
            <person name="Tritt A."/>
            <person name="Adam C."/>
            <person name="Daum C."/>
            <person name="Floudas D."/>
            <person name="Sun H."/>
            <person name="Yadav J.S."/>
            <person name="Pangilinan J."/>
            <person name="Larsson K.H."/>
            <person name="Matsuura K."/>
            <person name="Barry K."/>
            <person name="Labutti K."/>
            <person name="Kuo R."/>
            <person name="Ohm R.A."/>
            <person name="Bhattacharya S.S."/>
            <person name="Shirouzu T."/>
            <person name="Yoshinaga Y."/>
            <person name="Martin F.M."/>
            <person name="Grigoriev I.V."/>
            <person name="Hibbett D.S."/>
        </authorList>
    </citation>
    <scope>NUCLEOTIDE SEQUENCE [LARGE SCALE GENOMIC DNA]</scope>
    <source>
        <strain evidence="2 3">CBS 109695</strain>
    </source>
</reference>
<feature type="compositionally biased region" description="Basic and acidic residues" evidence="1">
    <location>
        <begin position="128"/>
        <end position="137"/>
    </location>
</feature>
<keyword evidence="3" id="KW-1185">Reference proteome</keyword>
<dbReference type="PROSITE" id="PS51257">
    <property type="entry name" value="PROKAR_LIPOPROTEIN"/>
    <property type="match status" value="1"/>
</dbReference>
<feature type="region of interest" description="Disordered" evidence="1">
    <location>
        <begin position="26"/>
        <end position="63"/>
    </location>
</feature>
<protein>
    <submittedName>
        <fullName evidence="2">Uncharacterized protein</fullName>
    </submittedName>
</protein>
<sequence>MPIDTRSRGGLSHACSPPLHSSAASCSAGQMRTRCSPPPQSLHSHRSTPRPVGAPSPPPGYHPATNAFTTSYISPLSLMTSMSPTLYLRFHFVRKVSTRIHVYSDVNGIPAFVFGRRVGVPCNVRTRSRSEEERKQSGDGGPGDGHFPVCDPRVDPVLRIYEAPFPCFIAASNKSLLIPSGMYSSSNDVFVCTRLAS</sequence>
<evidence type="ECO:0000313" key="2">
    <source>
        <dbReference type="EMBL" id="KZP26149.1"/>
    </source>
</evidence>
<gene>
    <name evidence="2" type="ORF">FIBSPDRAFT_357971</name>
</gene>
<feature type="compositionally biased region" description="Pro residues" evidence="1">
    <location>
        <begin position="52"/>
        <end position="61"/>
    </location>
</feature>
<evidence type="ECO:0000313" key="3">
    <source>
        <dbReference type="Proteomes" id="UP000076532"/>
    </source>
</evidence>
<proteinExistence type="predicted"/>
<name>A0A166PJ61_9AGAM</name>
<accession>A0A166PJ61</accession>
<dbReference type="Proteomes" id="UP000076532">
    <property type="component" value="Unassembled WGS sequence"/>
</dbReference>
<dbReference type="EMBL" id="KV417516">
    <property type="protein sequence ID" value="KZP26149.1"/>
    <property type="molecule type" value="Genomic_DNA"/>
</dbReference>
<organism evidence="2 3">
    <name type="scientific">Athelia psychrophila</name>
    <dbReference type="NCBI Taxonomy" id="1759441"/>
    <lineage>
        <taxon>Eukaryota</taxon>
        <taxon>Fungi</taxon>
        <taxon>Dikarya</taxon>
        <taxon>Basidiomycota</taxon>
        <taxon>Agaricomycotina</taxon>
        <taxon>Agaricomycetes</taxon>
        <taxon>Agaricomycetidae</taxon>
        <taxon>Atheliales</taxon>
        <taxon>Atheliaceae</taxon>
        <taxon>Athelia</taxon>
    </lineage>
</organism>
<dbReference type="AlphaFoldDB" id="A0A166PJ61"/>
<evidence type="ECO:0000256" key="1">
    <source>
        <dbReference type="SAM" id="MobiDB-lite"/>
    </source>
</evidence>